<reference evidence="2 3" key="1">
    <citation type="submission" date="2017-02" db="EMBL/GenBank/DDBJ databases">
        <authorList>
            <person name="Peterson S.W."/>
        </authorList>
    </citation>
    <scope>NUCLEOTIDE SEQUENCE [LARGE SCALE GENOMIC DNA]</scope>
    <source>
        <strain evidence="2 3">DSM 22323</strain>
    </source>
</reference>
<evidence type="ECO:0000313" key="3">
    <source>
        <dbReference type="Proteomes" id="UP000191112"/>
    </source>
</evidence>
<dbReference type="AlphaFoldDB" id="A0A1T5F5G3"/>
<accession>A0A1T5F5G3</accession>
<gene>
    <name evidence="2" type="ORF">SAMN05660477_01814</name>
</gene>
<sequence>MIFASIFSTSKLYIMKNLKNKPPIFVIVLFVVIVLMIIGYFAIAALFPDIFNNLNETNQINK</sequence>
<name>A0A1T5F5G3_9FLAO</name>
<proteinExistence type="predicted"/>
<dbReference type="Proteomes" id="UP000191112">
    <property type="component" value="Unassembled WGS sequence"/>
</dbReference>
<evidence type="ECO:0000256" key="1">
    <source>
        <dbReference type="SAM" id="Phobius"/>
    </source>
</evidence>
<keyword evidence="1" id="KW-0812">Transmembrane</keyword>
<dbReference type="EMBL" id="FUYZ01000005">
    <property type="protein sequence ID" value="SKB91445.1"/>
    <property type="molecule type" value="Genomic_DNA"/>
</dbReference>
<evidence type="ECO:0000313" key="2">
    <source>
        <dbReference type="EMBL" id="SKB91445.1"/>
    </source>
</evidence>
<keyword evidence="1" id="KW-1133">Transmembrane helix</keyword>
<feature type="transmembrane region" description="Helical" evidence="1">
    <location>
        <begin position="24"/>
        <end position="47"/>
    </location>
</feature>
<keyword evidence="3" id="KW-1185">Reference proteome</keyword>
<keyword evidence="1" id="KW-0472">Membrane</keyword>
<organism evidence="2 3">
    <name type="scientific">Soonwooa buanensis</name>
    <dbReference type="NCBI Taxonomy" id="619805"/>
    <lineage>
        <taxon>Bacteria</taxon>
        <taxon>Pseudomonadati</taxon>
        <taxon>Bacteroidota</taxon>
        <taxon>Flavobacteriia</taxon>
        <taxon>Flavobacteriales</taxon>
        <taxon>Weeksellaceae</taxon>
        <taxon>Chryseobacterium group</taxon>
        <taxon>Soonwooa</taxon>
    </lineage>
</organism>
<protein>
    <submittedName>
        <fullName evidence="2">Uncharacterized protein</fullName>
    </submittedName>
</protein>